<dbReference type="GO" id="GO:0003729">
    <property type="term" value="F:mRNA binding"/>
    <property type="evidence" value="ECO:0007669"/>
    <property type="project" value="InterPro"/>
</dbReference>
<dbReference type="PANTHER" id="PTHR44917">
    <property type="entry name" value="PROTEIN HIGH CHLOROPHYLL FLUORESCENT 107"/>
    <property type="match status" value="1"/>
</dbReference>
<dbReference type="SMART" id="SM00386">
    <property type="entry name" value="HAT"/>
    <property type="match status" value="7"/>
</dbReference>
<organism evidence="6 7">
    <name type="scientific">Prymnesium parvum</name>
    <name type="common">Toxic golden alga</name>
    <dbReference type="NCBI Taxonomy" id="97485"/>
    <lineage>
        <taxon>Eukaryota</taxon>
        <taxon>Haptista</taxon>
        <taxon>Haptophyta</taxon>
        <taxon>Prymnesiophyceae</taxon>
        <taxon>Prymnesiales</taxon>
        <taxon>Prymnesiaceae</taxon>
        <taxon>Prymnesium</taxon>
    </lineage>
</organism>
<evidence type="ECO:0000313" key="6">
    <source>
        <dbReference type="EMBL" id="KAL1518534.1"/>
    </source>
</evidence>
<protein>
    <recommendedName>
        <fullName evidence="8">PsbB mRNA maturation factor Mbb1, chloroplastic</fullName>
    </recommendedName>
</protein>
<dbReference type="GO" id="GO:0003727">
    <property type="term" value="F:single-stranded RNA binding"/>
    <property type="evidence" value="ECO:0007669"/>
    <property type="project" value="TreeGrafter"/>
</dbReference>
<dbReference type="PANTHER" id="PTHR44917:SF1">
    <property type="entry name" value="PROTEIN HIGH CHLOROPHYLL FLUORESCENT 107"/>
    <property type="match status" value="1"/>
</dbReference>
<dbReference type="EMBL" id="JBGBPQ010000010">
    <property type="protein sequence ID" value="KAL1518534.1"/>
    <property type="molecule type" value="Genomic_DNA"/>
</dbReference>
<accession>A0AB34J9P8</accession>
<gene>
    <name evidence="6" type="ORF">AB1Y20_002823</name>
</gene>
<dbReference type="InterPro" id="IPR044624">
    <property type="entry name" value="Mbb1-like"/>
</dbReference>
<keyword evidence="2 3" id="KW-0802">TPR repeat</keyword>
<comment type="caution">
    <text evidence="6">The sequence shown here is derived from an EMBL/GenBank/DDBJ whole genome shotgun (WGS) entry which is preliminary data.</text>
</comment>
<evidence type="ECO:0000256" key="3">
    <source>
        <dbReference type="PROSITE-ProRule" id="PRU00339"/>
    </source>
</evidence>
<feature type="region of interest" description="Disordered" evidence="4">
    <location>
        <begin position="66"/>
        <end position="87"/>
    </location>
</feature>
<dbReference type="SMART" id="SM00028">
    <property type="entry name" value="TPR"/>
    <property type="match status" value="7"/>
</dbReference>
<dbReference type="InterPro" id="IPR011990">
    <property type="entry name" value="TPR-like_helical_dom_sf"/>
</dbReference>
<reference evidence="6 7" key="1">
    <citation type="journal article" date="2024" name="Science">
        <title>Giant polyketide synthase enzymes in the biosynthesis of giant marine polyether toxins.</title>
        <authorList>
            <person name="Fallon T.R."/>
            <person name="Shende V.V."/>
            <person name="Wierzbicki I.H."/>
            <person name="Pendleton A.L."/>
            <person name="Watervoot N.F."/>
            <person name="Auber R.P."/>
            <person name="Gonzalez D.J."/>
            <person name="Wisecaver J.H."/>
            <person name="Moore B.S."/>
        </authorList>
    </citation>
    <scope>NUCLEOTIDE SEQUENCE [LARGE SCALE GENOMIC DNA]</scope>
    <source>
        <strain evidence="6 7">12B1</strain>
    </source>
</reference>
<dbReference type="InterPro" id="IPR019734">
    <property type="entry name" value="TPR_rpt"/>
</dbReference>
<feature type="signal peptide" evidence="5">
    <location>
        <begin position="1"/>
        <end position="18"/>
    </location>
</feature>
<name>A0AB34J9P8_PRYPA</name>
<feature type="chain" id="PRO_5044308742" description="PsbB mRNA maturation factor Mbb1, chloroplastic" evidence="5">
    <location>
        <begin position="19"/>
        <end position="586"/>
    </location>
</feature>
<evidence type="ECO:0000256" key="1">
    <source>
        <dbReference type="ARBA" id="ARBA00022737"/>
    </source>
</evidence>
<dbReference type="Proteomes" id="UP001515480">
    <property type="component" value="Unassembled WGS sequence"/>
</dbReference>
<dbReference type="Pfam" id="PF13432">
    <property type="entry name" value="TPR_16"/>
    <property type="match status" value="1"/>
</dbReference>
<keyword evidence="5" id="KW-0732">Signal</keyword>
<dbReference type="InterPro" id="IPR003107">
    <property type="entry name" value="HAT"/>
</dbReference>
<keyword evidence="1" id="KW-0677">Repeat</keyword>
<feature type="repeat" description="TPR" evidence="3">
    <location>
        <begin position="142"/>
        <end position="175"/>
    </location>
</feature>
<feature type="repeat" description="TPR" evidence="3">
    <location>
        <begin position="176"/>
        <end position="209"/>
    </location>
</feature>
<dbReference type="GO" id="GO:0006397">
    <property type="term" value="P:mRNA processing"/>
    <property type="evidence" value="ECO:0007669"/>
    <property type="project" value="InterPro"/>
</dbReference>
<evidence type="ECO:0000256" key="2">
    <source>
        <dbReference type="ARBA" id="ARBA00022803"/>
    </source>
</evidence>
<dbReference type="AlphaFoldDB" id="A0AB34J9P8"/>
<dbReference type="GO" id="GO:0006417">
    <property type="term" value="P:regulation of translation"/>
    <property type="evidence" value="ECO:0007669"/>
    <property type="project" value="TreeGrafter"/>
</dbReference>
<evidence type="ECO:0000313" key="7">
    <source>
        <dbReference type="Proteomes" id="UP001515480"/>
    </source>
</evidence>
<evidence type="ECO:0000256" key="4">
    <source>
        <dbReference type="SAM" id="MobiDB-lite"/>
    </source>
</evidence>
<dbReference type="SUPFAM" id="SSF48452">
    <property type="entry name" value="TPR-like"/>
    <property type="match status" value="2"/>
</dbReference>
<keyword evidence="7" id="KW-1185">Reference proteome</keyword>
<dbReference type="Pfam" id="PF14559">
    <property type="entry name" value="TPR_19"/>
    <property type="match status" value="1"/>
</dbReference>
<dbReference type="Gene3D" id="1.25.40.10">
    <property type="entry name" value="Tetratricopeptide repeat domain"/>
    <property type="match status" value="2"/>
</dbReference>
<dbReference type="Pfam" id="PF07719">
    <property type="entry name" value="TPR_2"/>
    <property type="match status" value="1"/>
</dbReference>
<sequence length="586" mass="65920">MRLIPALLPLLIPTTSDGLLLTRPPLCSTSAPVSTLNGDTMLAMARTTKTEQTVRNIVLRGFSSSTRHVVAPSSPSAPAPAPPPHKRLSTVQQEGEFVLSENVLKMGPPELYEYSKRLVQTRQHPEAIAALERLLGLQPDDGKAWMQLVRVYKQTRKAKKAESTLRQAIDACPHNALLRQALADLCRKQKRYDEAREHFRRAMLIDPKMQSIYDSWGRMELSLGRHAVAASLISRGITIKPTARLYHALAVVQDTRGKTKEARIACASGLQLPDEGTNPQLLHALGMIEARAGEVRRARKSFLLAVEATPSFTMAHLALGQLEEQLGNHEAARRHYREGATTMQPADRGLVAGRRGAVQLWQAWARMERRLGRPVAALRLYERASRWYASDEQLLIEWAKLLAAQDEFDEARALYEKLRSFPQPRPYAYQCYALLEQAADRPLEARAMFKAGAALNPTTTKAREEMVPLLHAWAVFEWKQGNRSAARKLFERAEAAAPSPCGWLYQWHARFEADGGNMVLARHYYARAANAAPRDSSVWRMWADLEQSLNQTHSASVFLRRSVELEAEEWLCLDEGGSPLRRRQVR</sequence>
<evidence type="ECO:0008006" key="8">
    <source>
        <dbReference type="Google" id="ProtNLM"/>
    </source>
</evidence>
<dbReference type="PROSITE" id="PS50005">
    <property type="entry name" value="TPR"/>
    <property type="match status" value="2"/>
</dbReference>
<proteinExistence type="predicted"/>
<evidence type="ECO:0000256" key="5">
    <source>
        <dbReference type="SAM" id="SignalP"/>
    </source>
</evidence>
<dbReference type="InterPro" id="IPR013105">
    <property type="entry name" value="TPR_2"/>
</dbReference>